<keyword evidence="2" id="KW-1185">Reference proteome</keyword>
<organism evidence="1 2">
    <name type="scientific">Cetraspora pellucida</name>
    <dbReference type="NCBI Taxonomy" id="1433469"/>
    <lineage>
        <taxon>Eukaryota</taxon>
        <taxon>Fungi</taxon>
        <taxon>Fungi incertae sedis</taxon>
        <taxon>Mucoromycota</taxon>
        <taxon>Glomeromycotina</taxon>
        <taxon>Glomeromycetes</taxon>
        <taxon>Diversisporales</taxon>
        <taxon>Gigasporaceae</taxon>
        <taxon>Cetraspora</taxon>
    </lineage>
</organism>
<comment type="caution">
    <text evidence="1">The sequence shown here is derived from an EMBL/GenBank/DDBJ whole genome shotgun (WGS) entry which is preliminary data.</text>
</comment>
<proteinExistence type="predicted"/>
<dbReference type="AlphaFoldDB" id="A0A9N9PBN1"/>
<name>A0A9N9PBN1_9GLOM</name>
<protein>
    <submittedName>
        <fullName evidence="1">3289_t:CDS:1</fullName>
    </submittedName>
</protein>
<dbReference type="OrthoDB" id="2445699at2759"/>
<gene>
    <name evidence="1" type="ORF">CPELLU_LOCUS17757</name>
</gene>
<feature type="non-terminal residue" evidence="1">
    <location>
        <position position="162"/>
    </location>
</feature>
<accession>A0A9N9PBN1</accession>
<reference evidence="1" key="1">
    <citation type="submission" date="2021-06" db="EMBL/GenBank/DDBJ databases">
        <authorList>
            <person name="Kallberg Y."/>
            <person name="Tangrot J."/>
            <person name="Rosling A."/>
        </authorList>
    </citation>
    <scope>NUCLEOTIDE SEQUENCE</scope>
    <source>
        <strain evidence="1">FL966</strain>
    </source>
</reference>
<evidence type="ECO:0000313" key="2">
    <source>
        <dbReference type="Proteomes" id="UP000789759"/>
    </source>
</evidence>
<dbReference type="Proteomes" id="UP000789759">
    <property type="component" value="Unassembled WGS sequence"/>
</dbReference>
<dbReference type="EMBL" id="CAJVQA010031573">
    <property type="protein sequence ID" value="CAG8801614.1"/>
    <property type="molecule type" value="Genomic_DNA"/>
</dbReference>
<evidence type="ECO:0000313" key="1">
    <source>
        <dbReference type="EMBL" id="CAG8801614.1"/>
    </source>
</evidence>
<sequence length="162" mass="18931">MPSKEYYLAKYFEKTKEKANKSNVFSICKFCIKGLSYNVAVVQLKITHKSHDCKNYLKSCQFFLAKYSYEKQQEILNLPDETIESSSTSMKKRRLNLFNKTIEDSEVQKLIQFLNPSATFPSQLDFSNHILNQELEIVLENIIQPAIQNNLNVILSYDSWKN</sequence>